<dbReference type="InParanoid" id="D7SYD4"/>
<organism evidence="1 2">
    <name type="scientific">Vitis vinifera</name>
    <name type="common">Grape</name>
    <dbReference type="NCBI Taxonomy" id="29760"/>
    <lineage>
        <taxon>Eukaryota</taxon>
        <taxon>Viridiplantae</taxon>
        <taxon>Streptophyta</taxon>
        <taxon>Embryophyta</taxon>
        <taxon>Tracheophyta</taxon>
        <taxon>Spermatophyta</taxon>
        <taxon>Magnoliopsida</taxon>
        <taxon>eudicotyledons</taxon>
        <taxon>Gunneridae</taxon>
        <taxon>Pentapetalae</taxon>
        <taxon>rosids</taxon>
        <taxon>Vitales</taxon>
        <taxon>Vitaceae</taxon>
        <taxon>Viteae</taxon>
        <taxon>Vitis</taxon>
    </lineage>
</organism>
<dbReference type="AlphaFoldDB" id="D7SYD4"/>
<reference evidence="2" key="1">
    <citation type="journal article" date="2007" name="Nature">
        <title>The grapevine genome sequence suggests ancestral hexaploidization in major angiosperm phyla.</title>
        <authorList>
            <consortium name="The French-Italian Public Consortium for Grapevine Genome Characterization."/>
            <person name="Jaillon O."/>
            <person name="Aury J.-M."/>
            <person name="Noel B."/>
            <person name="Policriti A."/>
            <person name="Clepet C."/>
            <person name="Casagrande A."/>
            <person name="Choisne N."/>
            <person name="Aubourg S."/>
            <person name="Vitulo N."/>
            <person name="Jubin C."/>
            <person name="Vezzi A."/>
            <person name="Legeai F."/>
            <person name="Hugueney P."/>
            <person name="Dasilva C."/>
            <person name="Horner D."/>
            <person name="Mica E."/>
            <person name="Jublot D."/>
            <person name="Poulain J."/>
            <person name="Bruyere C."/>
            <person name="Billault A."/>
            <person name="Segurens B."/>
            <person name="Gouyvenoux M."/>
            <person name="Ugarte E."/>
            <person name="Cattonaro F."/>
            <person name="Anthouard V."/>
            <person name="Vico V."/>
            <person name="Del Fabbro C."/>
            <person name="Alaux M."/>
            <person name="Di Gaspero G."/>
            <person name="Dumas V."/>
            <person name="Felice N."/>
            <person name="Paillard S."/>
            <person name="Juman I."/>
            <person name="Moroldo M."/>
            <person name="Scalabrin S."/>
            <person name="Canaguier A."/>
            <person name="Le Clainche I."/>
            <person name="Malacrida G."/>
            <person name="Durand E."/>
            <person name="Pesole G."/>
            <person name="Laucou V."/>
            <person name="Chatelet P."/>
            <person name="Merdinoglu D."/>
            <person name="Delledonne M."/>
            <person name="Pezzotti M."/>
            <person name="Lecharny A."/>
            <person name="Scarpelli C."/>
            <person name="Artiguenave F."/>
            <person name="Pe M.E."/>
            <person name="Valle G."/>
            <person name="Morgante M."/>
            <person name="Caboche M."/>
            <person name="Adam-Blondon A.-F."/>
            <person name="Weissenbach J."/>
            <person name="Quetier F."/>
            <person name="Wincker P."/>
        </authorList>
    </citation>
    <scope>NUCLEOTIDE SEQUENCE [LARGE SCALE GENOMIC DNA]</scope>
    <source>
        <strain evidence="2">cv. Pinot noir / PN40024</strain>
    </source>
</reference>
<dbReference type="Proteomes" id="UP000009183">
    <property type="component" value="Chromosome 5"/>
</dbReference>
<sequence>MCKYFISIEQKSSETQLVNCDGRYTHTLIGMRTTMPTFYTLLHFWKYSPISNEEEFVDQELNSTFYHHN</sequence>
<protein>
    <submittedName>
        <fullName evidence="1">Uncharacterized protein</fullName>
    </submittedName>
</protein>
<evidence type="ECO:0000313" key="1">
    <source>
        <dbReference type="EMBL" id="CBI22991.3"/>
    </source>
</evidence>
<dbReference type="PaxDb" id="29760-VIT_05s0077g02240.t01"/>
<dbReference type="HOGENOM" id="CLU_2781077_0_0_1"/>
<dbReference type="EMBL" id="FN595246">
    <property type="protein sequence ID" value="CBI22991.3"/>
    <property type="molecule type" value="Genomic_DNA"/>
</dbReference>
<accession>D7SYD4</accession>
<gene>
    <name evidence="1" type="ordered locus">VIT_05s0077g02240</name>
</gene>
<keyword evidence="2" id="KW-1185">Reference proteome</keyword>
<evidence type="ECO:0000313" key="2">
    <source>
        <dbReference type="Proteomes" id="UP000009183"/>
    </source>
</evidence>
<name>D7SYD4_VITVI</name>
<proteinExistence type="predicted"/>